<dbReference type="KEGG" id="agl:PYTT_1560"/>
<accession>A0A1C7PAM3</accession>
<proteinExistence type="predicted"/>
<keyword evidence="2" id="KW-1185">Reference proteome</keyword>
<gene>
    <name evidence="1" type="ORF">PYTT_1560</name>
</gene>
<dbReference type="RefSeq" id="WP_067777278.1">
    <property type="nucleotide sequence ID" value="NZ_LIGX01000035.1"/>
</dbReference>
<dbReference type="Proteomes" id="UP000176204">
    <property type="component" value="Chromosome I"/>
</dbReference>
<sequence>MKTWPLLLCTCLLLSHCWEEQSTAPQPAEQLDTLRPAIFTTGIAAQCENRIRADLAALPREQELALDNAYYHQWAQTAQQWETILKKLKRHQHHQSADLQEILDSPETP</sequence>
<dbReference type="EMBL" id="LT629973">
    <property type="protein sequence ID" value="SEH90081.1"/>
    <property type="molecule type" value="Genomic_DNA"/>
</dbReference>
<reference evidence="2" key="1">
    <citation type="submission" date="2016-09" db="EMBL/GenBank/DDBJ databases">
        <authorList>
            <person name="Koehorst J."/>
        </authorList>
    </citation>
    <scope>NUCLEOTIDE SEQUENCE [LARGE SCALE GENOMIC DNA]</scope>
</reference>
<protein>
    <submittedName>
        <fullName evidence="1">Uncharacterized protein</fullName>
    </submittedName>
</protein>
<dbReference type="STRING" id="1679444.PYTT_1560"/>
<name>A0A1C7PAM3_9BACT</name>
<evidence type="ECO:0000313" key="1">
    <source>
        <dbReference type="EMBL" id="SEH90081.1"/>
    </source>
</evidence>
<organism evidence="1 2">
    <name type="scientific">Akkermansia glycaniphila</name>
    <dbReference type="NCBI Taxonomy" id="1679444"/>
    <lineage>
        <taxon>Bacteria</taxon>
        <taxon>Pseudomonadati</taxon>
        <taxon>Verrucomicrobiota</taxon>
        <taxon>Verrucomicrobiia</taxon>
        <taxon>Verrucomicrobiales</taxon>
        <taxon>Akkermansiaceae</taxon>
        <taxon>Akkermansia</taxon>
    </lineage>
</organism>
<dbReference type="AlphaFoldDB" id="A0A1C7PAM3"/>
<evidence type="ECO:0000313" key="2">
    <source>
        <dbReference type="Proteomes" id="UP000176204"/>
    </source>
</evidence>